<dbReference type="AlphaFoldDB" id="T1GVR5"/>
<reference evidence="3" key="1">
    <citation type="submission" date="2013-02" db="EMBL/GenBank/DDBJ databases">
        <authorList>
            <person name="Hughes D."/>
        </authorList>
    </citation>
    <scope>NUCLEOTIDE SEQUENCE</scope>
    <source>
        <strain>Durham</strain>
        <strain evidence="3">NC isolate 2 -- Noor lab</strain>
    </source>
</reference>
<keyword evidence="3" id="KW-1185">Reference proteome</keyword>
<name>T1GVR5_MEGSC</name>
<feature type="compositionally biased region" description="Polar residues" evidence="1">
    <location>
        <begin position="73"/>
        <end position="87"/>
    </location>
</feature>
<feature type="region of interest" description="Disordered" evidence="1">
    <location>
        <begin position="133"/>
        <end position="153"/>
    </location>
</feature>
<reference evidence="2" key="2">
    <citation type="submission" date="2015-06" db="UniProtKB">
        <authorList>
            <consortium name="EnsemblMetazoa"/>
        </authorList>
    </citation>
    <scope>IDENTIFICATION</scope>
</reference>
<protein>
    <submittedName>
        <fullName evidence="2">Uncharacterized protein</fullName>
    </submittedName>
</protein>
<feature type="region of interest" description="Disordered" evidence="1">
    <location>
        <begin position="1"/>
        <end position="22"/>
    </location>
</feature>
<dbReference type="HOGENOM" id="CLU_1469852_0_0_1"/>
<evidence type="ECO:0000313" key="3">
    <source>
        <dbReference type="Proteomes" id="UP000015102"/>
    </source>
</evidence>
<feature type="compositionally biased region" description="Polar residues" evidence="1">
    <location>
        <begin position="144"/>
        <end position="153"/>
    </location>
</feature>
<evidence type="ECO:0000256" key="1">
    <source>
        <dbReference type="SAM" id="MobiDB-lite"/>
    </source>
</evidence>
<accession>T1GVR5</accession>
<proteinExistence type="predicted"/>
<dbReference type="EMBL" id="CAQQ02033626">
    <property type="status" value="NOT_ANNOTATED_CDS"/>
    <property type="molecule type" value="Genomic_DNA"/>
</dbReference>
<dbReference type="EnsemblMetazoa" id="MESCA007881-RA">
    <property type="protein sequence ID" value="MESCA007881-PA"/>
    <property type="gene ID" value="MESCA007881"/>
</dbReference>
<sequence>MRSTSYIPNSSLPPPPKPIGGSMRITDQVIEEVDEQLTISQMTQSRKDFKDNAVQKGGPGSIYLRSYSSVSGGLTSPLESPNINESVSIGKDDMSRATVEDDVDDDDFEKLRKTRELKRHEKAQLKLARSISTHPGVLGDGDPRSSTIFSSEPINPALFRRNDDCEKISTGNNRKSIKSDINIS</sequence>
<feature type="compositionally biased region" description="Polar residues" evidence="1">
    <location>
        <begin position="1"/>
        <end position="10"/>
    </location>
</feature>
<dbReference type="Proteomes" id="UP000015102">
    <property type="component" value="Unassembled WGS sequence"/>
</dbReference>
<feature type="region of interest" description="Disordered" evidence="1">
    <location>
        <begin position="73"/>
        <end position="95"/>
    </location>
</feature>
<organism evidence="2 3">
    <name type="scientific">Megaselia scalaris</name>
    <name type="common">Humpbacked fly</name>
    <name type="synonym">Phora scalaris</name>
    <dbReference type="NCBI Taxonomy" id="36166"/>
    <lineage>
        <taxon>Eukaryota</taxon>
        <taxon>Metazoa</taxon>
        <taxon>Ecdysozoa</taxon>
        <taxon>Arthropoda</taxon>
        <taxon>Hexapoda</taxon>
        <taxon>Insecta</taxon>
        <taxon>Pterygota</taxon>
        <taxon>Neoptera</taxon>
        <taxon>Endopterygota</taxon>
        <taxon>Diptera</taxon>
        <taxon>Brachycera</taxon>
        <taxon>Muscomorpha</taxon>
        <taxon>Platypezoidea</taxon>
        <taxon>Phoridae</taxon>
        <taxon>Megaseliini</taxon>
        <taxon>Megaselia</taxon>
    </lineage>
</organism>
<evidence type="ECO:0000313" key="2">
    <source>
        <dbReference type="EnsemblMetazoa" id="MESCA007881-PA"/>
    </source>
</evidence>